<dbReference type="Pfam" id="PF00566">
    <property type="entry name" value="RabGAP-TBC"/>
    <property type="match status" value="1"/>
</dbReference>
<dbReference type="PROSITE" id="PS50086">
    <property type="entry name" value="TBC_RABGAP"/>
    <property type="match status" value="1"/>
</dbReference>
<name>A0A1E7FR37_9STRA</name>
<evidence type="ECO:0000256" key="1">
    <source>
        <dbReference type="ARBA" id="ARBA00022468"/>
    </source>
</evidence>
<dbReference type="FunFam" id="1.10.472.80:FF:000001">
    <property type="entry name" value="TBC1 domain family member 22B"/>
    <property type="match status" value="1"/>
</dbReference>
<dbReference type="InterPro" id="IPR035969">
    <property type="entry name" value="Rab-GAP_TBC_sf"/>
</dbReference>
<dbReference type="KEGG" id="fcy:FRACYDRAFT_224010"/>
<dbReference type="Proteomes" id="UP000095751">
    <property type="component" value="Unassembled WGS sequence"/>
</dbReference>
<feature type="domain" description="Rab-GAP TBC" evidence="2">
    <location>
        <begin position="12"/>
        <end position="241"/>
    </location>
</feature>
<dbReference type="SUPFAM" id="SSF47923">
    <property type="entry name" value="Ypt/Rab-GAP domain of gyp1p"/>
    <property type="match status" value="2"/>
</dbReference>
<protein>
    <submittedName>
        <fullName evidence="3">RabGAP/TBC</fullName>
    </submittedName>
</protein>
<evidence type="ECO:0000313" key="4">
    <source>
        <dbReference type="Proteomes" id="UP000095751"/>
    </source>
</evidence>
<evidence type="ECO:0000259" key="2">
    <source>
        <dbReference type="PROSITE" id="PS50086"/>
    </source>
</evidence>
<gene>
    <name evidence="3" type="ORF">FRACYDRAFT_224010</name>
</gene>
<dbReference type="Gene3D" id="1.10.8.270">
    <property type="entry name" value="putative rabgap domain of human tbc1 domain family member 14 like domains"/>
    <property type="match status" value="1"/>
</dbReference>
<proteinExistence type="predicted"/>
<evidence type="ECO:0000313" key="3">
    <source>
        <dbReference type="EMBL" id="OEU20630.1"/>
    </source>
</evidence>
<dbReference type="InterPro" id="IPR000195">
    <property type="entry name" value="Rab-GAP-TBC_dom"/>
</dbReference>
<dbReference type="InParanoid" id="A0A1E7FR37"/>
<dbReference type="GO" id="GO:0005096">
    <property type="term" value="F:GTPase activator activity"/>
    <property type="evidence" value="ECO:0007669"/>
    <property type="project" value="UniProtKB-KW"/>
</dbReference>
<dbReference type="SMART" id="SM00164">
    <property type="entry name" value="TBC"/>
    <property type="match status" value="1"/>
</dbReference>
<dbReference type="EMBL" id="KV784354">
    <property type="protein sequence ID" value="OEU20630.1"/>
    <property type="molecule type" value="Genomic_DNA"/>
</dbReference>
<dbReference type="FunFam" id="1.10.8.270:FF:000004">
    <property type="entry name" value="TBC1 domain family, member 22B"/>
    <property type="match status" value="1"/>
</dbReference>
<dbReference type="GO" id="GO:0071889">
    <property type="term" value="F:14-3-3 protein binding"/>
    <property type="evidence" value="ECO:0007669"/>
    <property type="project" value="UniProtKB-ARBA"/>
</dbReference>
<dbReference type="AlphaFoldDB" id="A0A1E7FR37"/>
<dbReference type="FunCoup" id="A0A1E7FR37">
    <property type="interactions" value="394"/>
</dbReference>
<dbReference type="Gene3D" id="1.10.472.80">
    <property type="entry name" value="Ypt/Rab-GAP domain of gyp1p, domain 3"/>
    <property type="match status" value="1"/>
</dbReference>
<sequence length="324" mass="37630">MLTELRKIGWNGIPPQYRGMSWKILLGYLPTNAMRRQQTLDRKRAEYKEAIQQHYYIDDNSRTVQEQETLRQVLVDVPRTAPEIQLFRNEKIKRALSRLLYIWAMRHPASSYVQGINDLATPLFAVFLADDYEGEDVLDGSVMVVLEEERLDEVEADVYWCLTNILAGIQDHYTADQPGIQRMVMRLQELVNRIDADLYNHIQSVGVQFMQFAFKWMNCLLLREFNLKCVIRLWDTYISEDGLKGFEDFHVYVCAAFMSQFSSQLQTMDFDELFQFMQQVPTEDWGETEIEMLLSHAYVLSTLFGGSDAHLTSASNGPVTSISM</sequence>
<organism evidence="3 4">
    <name type="scientific">Fragilariopsis cylindrus CCMP1102</name>
    <dbReference type="NCBI Taxonomy" id="635003"/>
    <lineage>
        <taxon>Eukaryota</taxon>
        <taxon>Sar</taxon>
        <taxon>Stramenopiles</taxon>
        <taxon>Ochrophyta</taxon>
        <taxon>Bacillariophyta</taxon>
        <taxon>Bacillariophyceae</taxon>
        <taxon>Bacillariophycidae</taxon>
        <taxon>Bacillariales</taxon>
        <taxon>Bacillariaceae</taxon>
        <taxon>Fragilariopsis</taxon>
    </lineage>
</organism>
<reference evidence="3 4" key="1">
    <citation type="submission" date="2016-09" db="EMBL/GenBank/DDBJ databases">
        <title>Extensive genetic diversity and differential bi-allelic expression allows diatom success in the polar Southern Ocean.</title>
        <authorList>
            <consortium name="DOE Joint Genome Institute"/>
            <person name="Mock T."/>
            <person name="Otillar R.P."/>
            <person name="Strauss J."/>
            <person name="Dupont C."/>
            <person name="Frickenhaus S."/>
            <person name="Maumus F."/>
            <person name="Mcmullan M."/>
            <person name="Sanges R."/>
            <person name="Schmutz J."/>
            <person name="Toseland A."/>
            <person name="Valas R."/>
            <person name="Veluchamy A."/>
            <person name="Ward B.J."/>
            <person name="Allen A."/>
            <person name="Barry K."/>
            <person name="Falciatore A."/>
            <person name="Ferrante M."/>
            <person name="Fortunato A.E."/>
            <person name="Gloeckner G."/>
            <person name="Gruber A."/>
            <person name="Hipkin R."/>
            <person name="Janech M."/>
            <person name="Kroth P."/>
            <person name="Leese F."/>
            <person name="Lindquist E."/>
            <person name="Lyon B.R."/>
            <person name="Martin J."/>
            <person name="Mayer C."/>
            <person name="Parker M."/>
            <person name="Quesneville H."/>
            <person name="Raymond J."/>
            <person name="Uhlig C."/>
            <person name="Valentin K.U."/>
            <person name="Worden A.Z."/>
            <person name="Armbrust E.V."/>
            <person name="Bowler C."/>
            <person name="Green B."/>
            <person name="Moulton V."/>
            <person name="Van Oosterhout C."/>
            <person name="Grigoriev I."/>
        </authorList>
    </citation>
    <scope>NUCLEOTIDE SEQUENCE [LARGE SCALE GENOMIC DNA]</scope>
    <source>
        <strain evidence="3 4">CCMP1102</strain>
    </source>
</reference>
<dbReference type="OrthoDB" id="26371at2759"/>
<dbReference type="PANTHER" id="PTHR22957">
    <property type="entry name" value="TBC1 DOMAIN FAMILY MEMBER GTPASE-ACTIVATING PROTEIN"/>
    <property type="match status" value="1"/>
</dbReference>
<dbReference type="PANTHER" id="PTHR22957:SF26">
    <property type="entry name" value="LD44506P"/>
    <property type="match status" value="1"/>
</dbReference>
<keyword evidence="1" id="KW-0343">GTPase activation</keyword>
<keyword evidence="4" id="KW-1185">Reference proteome</keyword>
<accession>A0A1E7FR37</accession>